<dbReference type="Proteomes" id="UP001595457">
    <property type="component" value="Unassembled WGS sequence"/>
</dbReference>
<feature type="transmembrane region" description="Helical" evidence="1">
    <location>
        <begin position="66"/>
        <end position="86"/>
    </location>
</feature>
<feature type="transmembrane region" description="Helical" evidence="1">
    <location>
        <begin position="35"/>
        <end position="54"/>
    </location>
</feature>
<sequence>MSDAPRLGHYALGGIVASILLNFLLRTFVKLGGPFATLLISALIAAGLALAFRWRVRRAPYPGERIGLVALYGLGLGVLYLGLLALMESRDGPGSMGLLLFFLHYACYPVTAWFALSPRWFKGLD</sequence>
<reference evidence="3" key="1">
    <citation type="journal article" date="2019" name="Int. J. Syst. Evol. Microbiol.">
        <title>The Global Catalogue of Microorganisms (GCM) 10K type strain sequencing project: providing services to taxonomists for standard genome sequencing and annotation.</title>
        <authorList>
            <consortium name="The Broad Institute Genomics Platform"/>
            <consortium name="The Broad Institute Genome Sequencing Center for Infectious Disease"/>
            <person name="Wu L."/>
            <person name="Ma J."/>
        </authorList>
    </citation>
    <scope>NUCLEOTIDE SEQUENCE [LARGE SCALE GENOMIC DNA]</scope>
    <source>
        <strain evidence="3">KCTC 62195</strain>
    </source>
</reference>
<dbReference type="RefSeq" id="WP_377815368.1">
    <property type="nucleotide sequence ID" value="NZ_JBHRSJ010000031.1"/>
</dbReference>
<dbReference type="EMBL" id="JBHRSJ010000031">
    <property type="protein sequence ID" value="MFC2973598.1"/>
    <property type="molecule type" value="Genomic_DNA"/>
</dbReference>
<evidence type="ECO:0000313" key="3">
    <source>
        <dbReference type="Proteomes" id="UP001595457"/>
    </source>
</evidence>
<name>A0ABV7AVL3_9GAMM</name>
<comment type="caution">
    <text evidence="2">The sequence shown here is derived from an EMBL/GenBank/DDBJ whole genome shotgun (WGS) entry which is preliminary data.</text>
</comment>
<keyword evidence="1" id="KW-0472">Membrane</keyword>
<proteinExistence type="predicted"/>
<accession>A0ABV7AVL3</accession>
<organism evidence="2 3">
    <name type="scientific">Azotobacter bryophylli</name>
    <dbReference type="NCBI Taxonomy" id="1986537"/>
    <lineage>
        <taxon>Bacteria</taxon>
        <taxon>Pseudomonadati</taxon>
        <taxon>Pseudomonadota</taxon>
        <taxon>Gammaproteobacteria</taxon>
        <taxon>Pseudomonadales</taxon>
        <taxon>Pseudomonadaceae</taxon>
        <taxon>Azotobacter</taxon>
    </lineage>
</organism>
<evidence type="ECO:0000313" key="2">
    <source>
        <dbReference type="EMBL" id="MFC2973598.1"/>
    </source>
</evidence>
<feature type="transmembrane region" description="Helical" evidence="1">
    <location>
        <begin position="7"/>
        <end position="29"/>
    </location>
</feature>
<keyword evidence="1" id="KW-0812">Transmembrane</keyword>
<protein>
    <submittedName>
        <fullName evidence="2">Uncharacterized protein</fullName>
    </submittedName>
</protein>
<keyword evidence="3" id="KW-1185">Reference proteome</keyword>
<keyword evidence="1" id="KW-1133">Transmembrane helix</keyword>
<gene>
    <name evidence="2" type="ORF">ACFOJE_15445</name>
</gene>
<feature type="transmembrane region" description="Helical" evidence="1">
    <location>
        <begin position="98"/>
        <end position="116"/>
    </location>
</feature>
<evidence type="ECO:0000256" key="1">
    <source>
        <dbReference type="SAM" id="Phobius"/>
    </source>
</evidence>